<feature type="compositionally biased region" description="Pro residues" evidence="1">
    <location>
        <begin position="40"/>
        <end position="53"/>
    </location>
</feature>
<dbReference type="AlphaFoldDB" id="A0A2H3IXL1"/>
<dbReference type="Proteomes" id="UP000218811">
    <property type="component" value="Unassembled WGS sequence"/>
</dbReference>
<evidence type="ECO:0000256" key="1">
    <source>
        <dbReference type="SAM" id="MobiDB-lite"/>
    </source>
</evidence>
<gene>
    <name evidence="2" type="ORF">WOLCODRAFT_148510</name>
</gene>
<reference evidence="2 3" key="1">
    <citation type="journal article" date="2012" name="Science">
        <title>The Paleozoic origin of enzymatic lignin decomposition reconstructed from 31 fungal genomes.</title>
        <authorList>
            <person name="Floudas D."/>
            <person name="Binder M."/>
            <person name="Riley R."/>
            <person name="Barry K."/>
            <person name="Blanchette R.A."/>
            <person name="Henrissat B."/>
            <person name="Martinez A.T."/>
            <person name="Otillar R."/>
            <person name="Spatafora J.W."/>
            <person name="Yadav J.S."/>
            <person name="Aerts A."/>
            <person name="Benoit I."/>
            <person name="Boyd A."/>
            <person name="Carlson A."/>
            <person name="Copeland A."/>
            <person name="Coutinho P.M."/>
            <person name="de Vries R.P."/>
            <person name="Ferreira P."/>
            <person name="Findley K."/>
            <person name="Foster B."/>
            <person name="Gaskell J."/>
            <person name="Glotzer D."/>
            <person name="Gorecki P."/>
            <person name="Heitman J."/>
            <person name="Hesse C."/>
            <person name="Hori C."/>
            <person name="Igarashi K."/>
            <person name="Jurgens J.A."/>
            <person name="Kallen N."/>
            <person name="Kersten P."/>
            <person name="Kohler A."/>
            <person name="Kuees U."/>
            <person name="Kumar T.K.A."/>
            <person name="Kuo A."/>
            <person name="LaButti K."/>
            <person name="Larrondo L.F."/>
            <person name="Lindquist E."/>
            <person name="Ling A."/>
            <person name="Lombard V."/>
            <person name="Lucas S."/>
            <person name="Lundell T."/>
            <person name="Martin R."/>
            <person name="McLaughlin D.J."/>
            <person name="Morgenstern I."/>
            <person name="Morin E."/>
            <person name="Murat C."/>
            <person name="Nagy L.G."/>
            <person name="Nolan M."/>
            <person name="Ohm R.A."/>
            <person name="Patyshakuliyeva A."/>
            <person name="Rokas A."/>
            <person name="Ruiz-Duenas F.J."/>
            <person name="Sabat G."/>
            <person name="Salamov A."/>
            <person name="Samejima M."/>
            <person name="Schmutz J."/>
            <person name="Slot J.C."/>
            <person name="St John F."/>
            <person name="Stenlid J."/>
            <person name="Sun H."/>
            <person name="Sun S."/>
            <person name="Syed K."/>
            <person name="Tsang A."/>
            <person name="Wiebenga A."/>
            <person name="Young D."/>
            <person name="Pisabarro A."/>
            <person name="Eastwood D.C."/>
            <person name="Martin F."/>
            <person name="Cullen D."/>
            <person name="Grigoriev I.V."/>
            <person name="Hibbett D.S."/>
        </authorList>
    </citation>
    <scope>NUCLEOTIDE SEQUENCE [LARGE SCALE GENOMIC DNA]</scope>
    <source>
        <strain evidence="2 3">MD-104</strain>
    </source>
</reference>
<name>A0A2H3IXL1_WOLCO</name>
<protein>
    <submittedName>
        <fullName evidence="2">Uncharacterized protein</fullName>
    </submittedName>
</protein>
<feature type="region of interest" description="Disordered" evidence="1">
    <location>
        <begin position="20"/>
        <end position="61"/>
    </location>
</feature>
<evidence type="ECO:0000313" key="3">
    <source>
        <dbReference type="Proteomes" id="UP000218811"/>
    </source>
</evidence>
<evidence type="ECO:0000313" key="2">
    <source>
        <dbReference type="EMBL" id="PCH34461.1"/>
    </source>
</evidence>
<keyword evidence="3" id="KW-1185">Reference proteome</keyword>
<feature type="compositionally biased region" description="Pro residues" evidence="1">
    <location>
        <begin position="23"/>
        <end position="32"/>
    </location>
</feature>
<sequence length="61" mass="6703">MNQKPESMVPPCYRHLADIINARPPPPAPVPPRLARISPSSPPPARAHPPSPPRLRCLRPC</sequence>
<organism evidence="2 3">
    <name type="scientific">Wolfiporia cocos (strain MD-104)</name>
    <name type="common">Brown rot fungus</name>
    <dbReference type="NCBI Taxonomy" id="742152"/>
    <lineage>
        <taxon>Eukaryota</taxon>
        <taxon>Fungi</taxon>
        <taxon>Dikarya</taxon>
        <taxon>Basidiomycota</taxon>
        <taxon>Agaricomycotina</taxon>
        <taxon>Agaricomycetes</taxon>
        <taxon>Polyporales</taxon>
        <taxon>Phaeolaceae</taxon>
        <taxon>Wolfiporia</taxon>
    </lineage>
</organism>
<dbReference type="EMBL" id="KB467831">
    <property type="protein sequence ID" value="PCH34461.1"/>
    <property type="molecule type" value="Genomic_DNA"/>
</dbReference>
<proteinExistence type="predicted"/>
<accession>A0A2H3IXL1</accession>